<evidence type="ECO:0000313" key="1">
    <source>
        <dbReference type="EMBL" id="VVG70454.1"/>
    </source>
</evidence>
<gene>
    <name evidence="1" type="ORF">PAP18089_01414</name>
</gene>
<proteinExistence type="predicted"/>
<dbReference type="OrthoDB" id="9106713at2"/>
<name>A0A5E5P273_9BURK</name>
<sequence>MARKNARTVRTQALVDGFRGNDNEFSMLKGVLCMAHGWSYPDNQRLGVLIDSSLIAQRMDEINNEARARMLAELDAMKRGESTT</sequence>
<dbReference type="Proteomes" id="UP000364291">
    <property type="component" value="Unassembled WGS sequence"/>
</dbReference>
<dbReference type="RefSeq" id="WP_071069058.1">
    <property type="nucleotide sequence ID" value="NZ_CABPSX010000002.1"/>
</dbReference>
<evidence type="ECO:0000313" key="2">
    <source>
        <dbReference type="Proteomes" id="UP000364291"/>
    </source>
</evidence>
<reference evidence="1 2" key="1">
    <citation type="submission" date="2019-08" db="EMBL/GenBank/DDBJ databases">
        <authorList>
            <person name="Peeters C."/>
        </authorList>
    </citation>
    <scope>NUCLEOTIDE SEQUENCE [LARGE SCALE GENOMIC DNA]</scope>
    <source>
        <strain evidence="1 2">LMG 18089</strain>
    </source>
</reference>
<protein>
    <submittedName>
        <fullName evidence="1">Uncharacterized protein</fullName>
    </submittedName>
</protein>
<organism evidence="1 2">
    <name type="scientific">Pandoraea apista</name>
    <dbReference type="NCBI Taxonomy" id="93218"/>
    <lineage>
        <taxon>Bacteria</taxon>
        <taxon>Pseudomonadati</taxon>
        <taxon>Pseudomonadota</taxon>
        <taxon>Betaproteobacteria</taxon>
        <taxon>Burkholderiales</taxon>
        <taxon>Burkholderiaceae</taxon>
        <taxon>Pandoraea</taxon>
    </lineage>
</organism>
<dbReference type="AlphaFoldDB" id="A0A5E5P273"/>
<accession>A0A5E5P273</accession>
<dbReference type="EMBL" id="CABPSX010000002">
    <property type="protein sequence ID" value="VVG70454.1"/>
    <property type="molecule type" value="Genomic_DNA"/>
</dbReference>